<dbReference type="PANTHER" id="PTHR40055:SF1">
    <property type="entry name" value="TRANSCRIPTIONAL REGULATOR YGIV-RELATED"/>
    <property type="match status" value="1"/>
</dbReference>
<evidence type="ECO:0000259" key="1">
    <source>
        <dbReference type="SMART" id="SM00871"/>
    </source>
</evidence>
<dbReference type="EMBL" id="WXWW01000225">
    <property type="protein sequence ID" value="NAW66619.1"/>
    <property type="molecule type" value="Genomic_DNA"/>
</dbReference>
<organism evidence="2 3">
    <name type="scientific">Photobacterium halotolerans</name>
    <dbReference type="NCBI Taxonomy" id="265726"/>
    <lineage>
        <taxon>Bacteria</taxon>
        <taxon>Pseudomonadati</taxon>
        <taxon>Pseudomonadota</taxon>
        <taxon>Gammaproteobacteria</taxon>
        <taxon>Vibrionales</taxon>
        <taxon>Vibrionaceae</taxon>
        <taxon>Photobacterium</taxon>
    </lineage>
</organism>
<dbReference type="InterPro" id="IPR010499">
    <property type="entry name" value="AraC_E-bd"/>
</dbReference>
<dbReference type="Proteomes" id="UP000465712">
    <property type="component" value="Unassembled WGS sequence"/>
</dbReference>
<dbReference type="Pfam" id="PF06445">
    <property type="entry name" value="GyrI-like"/>
    <property type="match status" value="1"/>
</dbReference>
<name>A0A7X5ASU5_9GAMM</name>
<dbReference type="InterPro" id="IPR011256">
    <property type="entry name" value="Reg_factor_effector_dom_sf"/>
</dbReference>
<sequence>MQKEKLSANWLAYVEVKGPYGENYDPALSTLFGWATQQGLQGGQCIFVYLDDVENTPPQECRTRVGITVPESTQVEGAIGLTHLPGGDYATLRKEVTDKTQYGMYWQQLHQEVAAASNMQFDCERPCFELYHSVDEDNDICDTSFCIPVK</sequence>
<dbReference type="SUPFAM" id="SSF55136">
    <property type="entry name" value="Probable bacterial effector-binding domain"/>
    <property type="match status" value="1"/>
</dbReference>
<dbReference type="InterPro" id="IPR029442">
    <property type="entry name" value="GyrI-like"/>
</dbReference>
<accession>A0A7X5ASU5</accession>
<dbReference type="RefSeq" id="WP_161446085.1">
    <property type="nucleotide sequence ID" value="NZ_WXWW01000225.1"/>
</dbReference>
<proteinExistence type="predicted"/>
<dbReference type="PANTHER" id="PTHR40055">
    <property type="entry name" value="TRANSCRIPTIONAL REGULATOR YGIV-RELATED"/>
    <property type="match status" value="1"/>
</dbReference>
<gene>
    <name evidence="2" type="ORF">CAG72_15500</name>
</gene>
<dbReference type="Gene3D" id="3.20.80.10">
    <property type="entry name" value="Regulatory factor, effector binding domain"/>
    <property type="match status" value="1"/>
</dbReference>
<dbReference type="AlphaFoldDB" id="A0A7X5ASU5"/>
<reference evidence="2 3" key="1">
    <citation type="submission" date="2017-05" db="EMBL/GenBank/DDBJ databases">
        <title>High clonality and local adaptation shapes Vibrionaceae linages within an endangered oasis.</title>
        <authorList>
            <person name="Vazquez-Rosas-Landa M."/>
        </authorList>
    </citation>
    <scope>NUCLEOTIDE SEQUENCE [LARGE SCALE GENOMIC DNA]</scope>
    <source>
        <strain evidence="2 3">P46_P4S1P180</strain>
    </source>
</reference>
<dbReference type="SMART" id="SM00871">
    <property type="entry name" value="AraC_E_bind"/>
    <property type="match status" value="1"/>
</dbReference>
<comment type="caution">
    <text evidence="2">The sequence shown here is derived from an EMBL/GenBank/DDBJ whole genome shotgun (WGS) entry which is preliminary data.</text>
</comment>
<evidence type="ECO:0000313" key="2">
    <source>
        <dbReference type="EMBL" id="NAW66619.1"/>
    </source>
</evidence>
<protein>
    <recommendedName>
        <fullName evidence="1">AraC effector-binding domain-containing protein</fullName>
    </recommendedName>
</protein>
<feature type="domain" description="AraC effector-binding" evidence="1">
    <location>
        <begin position="1"/>
        <end position="150"/>
    </location>
</feature>
<evidence type="ECO:0000313" key="3">
    <source>
        <dbReference type="Proteomes" id="UP000465712"/>
    </source>
</evidence>
<dbReference type="InterPro" id="IPR050908">
    <property type="entry name" value="SmbC-like"/>
</dbReference>